<dbReference type="InterPro" id="IPR006311">
    <property type="entry name" value="TAT_signal"/>
</dbReference>
<name>A0A255GD97_9ACTN</name>
<dbReference type="InterPro" id="IPR058625">
    <property type="entry name" value="MdtA-like_BSH"/>
</dbReference>
<dbReference type="OrthoDB" id="9791520at2"/>
<feature type="region of interest" description="Disordered" evidence="2">
    <location>
        <begin position="588"/>
        <end position="611"/>
    </location>
</feature>
<dbReference type="Proteomes" id="UP000215896">
    <property type="component" value="Unassembled WGS sequence"/>
</dbReference>
<feature type="region of interest" description="Disordered" evidence="2">
    <location>
        <begin position="208"/>
        <end position="306"/>
    </location>
</feature>
<protein>
    <submittedName>
        <fullName evidence="5">Uncharacterized protein</fullName>
    </submittedName>
</protein>
<evidence type="ECO:0000256" key="1">
    <source>
        <dbReference type="ARBA" id="ARBA00022448"/>
    </source>
</evidence>
<organism evidence="5 6">
    <name type="scientific">Enemella evansiae</name>
    <dbReference type="NCBI Taxonomy" id="2016499"/>
    <lineage>
        <taxon>Bacteria</taxon>
        <taxon>Bacillati</taxon>
        <taxon>Actinomycetota</taxon>
        <taxon>Actinomycetes</taxon>
        <taxon>Propionibacteriales</taxon>
        <taxon>Propionibacteriaceae</taxon>
        <taxon>Enemella</taxon>
    </lineage>
</organism>
<feature type="compositionally biased region" description="Low complexity" evidence="2">
    <location>
        <begin position="135"/>
        <end position="152"/>
    </location>
</feature>
<sequence>MMQDRRTAIRVGGAVLGLAVLAAGGVGVTRALTRPADPNASLRTAVVSRGTVQQVLPLTGSVRRVDQVRASFPVAGTISGVNVAVGDQVRQGDVLATMDPLPLQTALLDARAQLAQAQAQLDSDQNPTAPPRLPQPGAGAVRPGAPGVPDGAGIPGGAGVPQVPVPSDLPRPTPPESVTRLPAAMTAVHEALAAQQDACRPILTAVTDGWPTPVERPPASPNRTWSPTPSRSAGPSASPTMSASPTASASPTTRSASPTQSASPAPSASPTPAPTADPTPGTSAAAPREQRLTNPPPIPPGLDPAQFTACSDALQRLVASQQQAATLITEAAPALNAPAVNAGVPQPPAQQRPVPQPPAGVPAGVPSAALPTATPTVDQAKVATDRAAVLAAEQAIAQARSNLDAATLRAPIAGTVGTIGFTAGAAATPNAAITVVGGGAAEVTVPVPLTNRPQVQLGQEVRVNAPGSLTADPGTITEISPLPVSATASTPSYNVTVLVADPGPGLASGGRADTGIVVGRVADAVTVPVSAVTRVATGTGTVRVLDGTGVRDATVATGLVGGGLVEITGGLTAGQRVVLADGAQPLPTTQLRNLRGGQSGSGQQTPSAQPS</sequence>
<dbReference type="Pfam" id="PF25967">
    <property type="entry name" value="RND-MFP_C"/>
    <property type="match status" value="1"/>
</dbReference>
<dbReference type="PROSITE" id="PS51318">
    <property type="entry name" value="TAT"/>
    <property type="match status" value="1"/>
</dbReference>
<evidence type="ECO:0000259" key="4">
    <source>
        <dbReference type="Pfam" id="PF25967"/>
    </source>
</evidence>
<dbReference type="SUPFAM" id="SSF111369">
    <property type="entry name" value="HlyD-like secretion proteins"/>
    <property type="match status" value="2"/>
</dbReference>
<dbReference type="PANTHER" id="PTHR30469">
    <property type="entry name" value="MULTIDRUG RESISTANCE PROTEIN MDTA"/>
    <property type="match status" value="1"/>
</dbReference>
<dbReference type="EMBL" id="NMVO01000013">
    <property type="protein sequence ID" value="OYO13551.1"/>
    <property type="molecule type" value="Genomic_DNA"/>
</dbReference>
<feature type="compositionally biased region" description="Low complexity" evidence="2">
    <location>
        <begin position="232"/>
        <end position="266"/>
    </location>
</feature>
<evidence type="ECO:0000256" key="2">
    <source>
        <dbReference type="SAM" id="MobiDB-lite"/>
    </source>
</evidence>
<evidence type="ECO:0000313" key="6">
    <source>
        <dbReference type="Proteomes" id="UP000215896"/>
    </source>
</evidence>
<feature type="region of interest" description="Disordered" evidence="2">
    <location>
        <begin position="339"/>
        <end position="362"/>
    </location>
</feature>
<evidence type="ECO:0000313" key="5">
    <source>
        <dbReference type="EMBL" id="OYO13551.1"/>
    </source>
</evidence>
<dbReference type="GO" id="GO:0015562">
    <property type="term" value="F:efflux transmembrane transporter activity"/>
    <property type="evidence" value="ECO:0007669"/>
    <property type="project" value="TreeGrafter"/>
</dbReference>
<dbReference type="Gene3D" id="2.40.420.20">
    <property type="match status" value="1"/>
</dbReference>
<dbReference type="Gene3D" id="1.10.287.470">
    <property type="entry name" value="Helix hairpin bin"/>
    <property type="match status" value="2"/>
</dbReference>
<keyword evidence="6" id="KW-1185">Reference proteome</keyword>
<dbReference type="AlphaFoldDB" id="A0A255GD97"/>
<dbReference type="Gene3D" id="2.40.50.100">
    <property type="match status" value="2"/>
</dbReference>
<comment type="caution">
    <text evidence="5">The sequence shown here is derived from an EMBL/GenBank/DDBJ whole genome shotgun (WGS) entry which is preliminary data.</text>
</comment>
<dbReference type="InterPro" id="IPR058627">
    <property type="entry name" value="MdtA-like_C"/>
</dbReference>
<feature type="compositionally biased region" description="Pro residues" evidence="2">
    <location>
        <begin position="345"/>
        <end position="360"/>
    </location>
</feature>
<accession>A0A255GD97</accession>
<feature type="compositionally biased region" description="Polar residues" evidence="2">
    <location>
        <begin position="221"/>
        <end position="231"/>
    </location>
</feature>
<reference evidence="5 6" key="1">
    <citation type="submission" date="2017-07" db="EMBL/GenBank/DDBJ databases">
        <title>Draft whole genome sequences of clinical Proprionibacteriaceae strains.</title>
        <authorList>
            <person name="Bernier A.-M."/>
            <person name="Bernard K."/>
            <person name="Domingo M.-C."/>
        </authorList>
    </citation>
    <scope>NUCLEOTIDE SEQUENCE [LARGE SCALE GENOMIC DNA]</scope>
    <source>
        <strain evidence="5 6">NML 030167</strain>
    </source>
</reference>
<feature type="domain" description="Multidrug resistance protein MdtA-like barrel-sandwich hybrid" evidence="3">
    <location>
        <begin position="74"/>
        <end position="431"/>
    </location>
</feature>
<dbReference type="Pfam" id="PF25917">
    <property type="entry name" value="BSH_RND"/>
    <property type="match status" value="1"/>
</dbReference>
<feature type="compositionally biased region" description="Pro residues" evidence="2">
    <location>
        <begin position="267"/>
        <end position="277"/>
    </location>
</feature>
<proteinExistence type="predicted"/>
<gene>
    <name evidence="5" type="ORF">CGZ94_11335</name>
</gene>
<feature type="domain" description="Multidrug resistance protein MdtA-like C-terminal permuted SH3" evidence="4">
    <location>
        <begin position="523"/>
        <end position="579"/>
    </location>
</feature>
<feature type="compositionally biased region" description="Low complexity" evidence="2">
    <location>
        <begin position="278"/>
        <end position="287"/>
    </location>
</feature>
<dbReference type="GO" id="GO:1990281">
    <property type="term" value="C:efflux pump complex"/>
    <property type="evidence" value="ECO:0007669"/>
    <property type="project" value="TreeGrafter"/>
</dbReference>
<dbReference type="Gene3D" id="2.40.30.170">
    <property type="match status" value="1"/>
</dbReference>
<keyword evidence="1" id="KW-0813">Transport</keyword>
<feature type="region of interest" description="Disordered" evidence="2">
    <location>
        <begin position="117"/>
        <end position="178"/>
    </location>
</feature>
<evidence type="ECO:0000259" key="3">
    <source>
        <dbReference type="Pfam" id="PF25917"/>
    </source>
</evidence>
<feature type="compositionally biased region" description="Pro residues" evidence="2">
    <location>
        <begin position="163"/>
        <end position="175"/>
    </location>
</feature>
<feature type="compositionally biased region" description="Low complexity" evidence="2">
    <location>
        <begin position="601"/>
        <end position="611"/>
    </location>
</feature>